<keyword evidence="1" id="KW-0472">Membrane</keyword>
<evidence type="ECO:0000313" key="2">
    <source>
        <dbReference type="EMBL" id="VDH99847.1"/>
    </source>
</evidence>
<feature type="transmembrane region" description="Helical" evidence="1">
    <location>
        <begin position="246"/>
        <end position="266"/>
    </location>
</feature>
<keyword evidence="3" id="KW-1185">Reference proteome</keyword>
<organism evidence="2 3">
    <name type="scientific">Mytilus galloprovincialis</name>
    <name type="common">Mediterranean mussel</name>
    <dbReference type="NCBI Taxonomy" id="29158"/>
    <lineage>
        <taxon>Eukaryota</taxon>
        <taxon>Metazoa</taxon>
        <taxon>Spiralia</taxon>
        <taxon>Lophotrochozoa</taxon>
        <taxon>Mollusca</taxon>
        <taxon>Bivalvia</taxon>
        <taxon>Autobranchia</taxon>
        <taxon>Pteriomorphia</taxon>
        <taxon>Mytilida</taxon>
        <taxon>Mytiloidea</taxon>
        <taxon>Mytilidae</taxon>
        <taxon>Mytilinae</taxon>
        <taxon>Mytilus</taxon>
    </lineage>
</organism>
<comment type="caution">
    <text evidence="2">The sequence shown here is derived from an EMBL/GenBank/DDBJ whole genome shotgun (WGS) entry which is preliminary data.</text>
</comment>
<feature type="transmembrane region" description="Helical" evidence="1">
    <location>
        <begin position="106"/>
        <end position="126"/>
    </location>
</feature>
<reference evidence="2" key="1">
    <citation type="submission" date="2018-11" db="EMBL/GenBank/DDBJ databases">
        <authorList>
            <person name="Alioto T."/>
            <person name="Alioto T."/>
        </authorList>
    </citation>
    <scope>NUCLEOTIDE SEQUENCE</scope>
</reference>
<dbReference type="EMBL" id="UYJE01001184">
    <property type="protein sequence ID" value="VDH99847.1"/>
    <property type="molecule type" value="Genomic_DNA"/>
</dbReference>
<dbReference type="Proteomes" id="UP000596742">
    <property type="component" value="Unassembled WGS sequence"/>
</dbReference>
<sequence>MATSFLTPFINSGSSIYHVYKDAKKTPKNDEKREWKVIRDTCGIFGIILQIAGITLLAIYLNDGLMIGLFLISVILVSLKHWENFEVGDTTSVIWQLQNPRPKEMCFVYFLKVMFTFGTIFAIYALKSTNRRAGAFSLFDDGQSTAFAIFGGQTIDSNTICQYNIPFILSAINIICNFLCYASAKLACTINCQMVCFVPPLLLLPLLTTITIPVALSDPAMLKIGSCDLLFQDWCFNLGSMYDLRFLLSAGVLLYFSIICIAVPIWKDSGKRGKTGGVFVGPFYCGIFCELSLLKNRRRNEKYVDKNGKTINKSESK</sequence>
<protein>
    <submittedName>
        <fullName evidence="2">Uncharacterized protein</fullName>
    </submittedName>
</protein>
<feature type="transmembrane region" description="Helical" evidence="1">
    <location>
        <begin position="163"/>
        <end position="182"/>
    </location>
</feature>
<accession>A0A8B6C3V8</accession>
<evidence type="ECO:0000313" key="3">
    <source>
        <dbReference type="Proteomes" id="UP000596742"/>
    </source>
</evidence>
<feature type="transmembrane region" description="Helical" evidence="1">
    <location>
        <begin position="42"/>
        <end position="61"/>
    </location>
</feature>
<name>A0A8B6C3V8_MYTGA</name>
<keyword evidence="1" id="KW-1133">Transmembrane helix</keyword>
<feature type="transmembrane region" description="Helical" evidence="1">
    <location>
        <begin position="67"/>
        <end position="85"/>
    </location>
</feature>
<dbReference type="AlphaFoldDB" id="A0A8B6C3V8"/>
<evidence type="ECO:0000256" key="1">
    <source>
        <dbReference type="SAM" id="Phobius"/>
    </source>
</evidence>
<feature type="transmembrane region" description="Helical" evidence="1">
    <location>
        <begin position="194"/>
        <end position="216"/>
    </location>
</feature>
<proteinExistence type="predicted"/>
<keyword evidence="1" id="KW-0812">Transmembrane</keyword>
<gene>
    <name evidence="2" type="ORF">MGAL_10B042834</name>
</gene>
<feature type="non-terminal residue" evidence="2">
    <location>
        <position position="317"/>
    </location>
</feature>